<dbReference type="InterPro" id="IPR036179">
    <property type="entry name" value="Ig-like_dom_sf"/>
</dbReference>
<dbReference type="InterPro" id="IPR007110">
    <property type="entry name" value="Ig-like_dom"/>
</dbReference>
<reference evidence="10" key="3">
    <citation type="submission" date="2025-09" db="UniProtKB">
        <authorList>
            <consortium name="Ensembl"/>
        </authorList>
    </citation>
    <scope>IDENTIFICATION</scope>
</reference>
<gene>
    <name evidence="10" type="primary">LOC112842468</name>
</gene>
<dbReference type="Pfam" id="PF07686">
    <property type="entry name" value="V-set"/>
    <property type="match status" value="2"/>
</dbReference>
<dbReference type="SUPFAM" id="SSF48726">
    <property type="entry name" value="Immunoglobulin"/>
    <property type="match status" value="2"/>
</dbReference>
<dbReference type="InParanoid" id="A0A669F7Z3"/>
<evidence type="ECO:0000256" key="3">
    <source>
        <dbReference type="ARBA" id="ARBA00022729"/>
    </source>
</evidence>
<dbReference type="GO" id="GO:0005886">
    <property type="term" value="C:plasma membrane"/>
    <property type="evidence" value="ECO:0007669"/>
    <property type="project" value="UniProtKB-SubCell"/>
</dbReference>
<dbReference type="AlphaFoldDB" id="A0A669F7Z3"/>
<keyword evidence="3" id="KW-0732">Signal</keyword>
<evidence type="ECO:0000313" key="10">
    <source>
        <dbReference type="Ensembl" id="ENSONIP00000080139.1"/>
    </source>
</evidence>
<evidence type="ECO:0000256" key="8">
    <source>
        <dbReference type="SAM" id="Phobius"/>
    </source>
</evidence>
<dbReference type="InterPro" id="IPR013106">
    <property type="entry name" value="Ig_V-set"/>
</dbReference>
<dbReference type="GeneTree" id="ENSGT01030000234530"/>
<dbReference type="InterPro" id="IPR052051">
    <property type="entry name" value="TCR_complex_component"/>
</dbReference>
<feature type="transmembrane region" description="Helical" evidence="8">
    <location>
        <begin position="281"/>
        <end position="301"/>
    </location>
</feature>
<dbReference type="PROSITE" id="PS50835">
    <property type="entry name" value="IG_LIKE"/>
    <property type="match status" value="2"/>
</dbReference>
<evidence type="ECO:0000256" key="6">
    <source>
        <dbReference type="ARBA" id="ARBA00023157"/>
    </source>
</evidence>
<accession>A0A669F7Z3</accession>
<protein>
    <submittedName>
        <fullName evidence="10">Uncharacterized LOC112842468</fullName>
    </submittedName>
</protein>
<feature type="domain" description="Ig-like" evidence="9">
    <location>
        <begin position="14"/>
        <end position="134"/>
    </location>
</feature>
<evidence type="ECO:0000313" key="11">
    <source>
        <dbReference type="Proteomes" id="UP000005207"/>
    </source>
</evidence>
<dbReference type="SMART" id="SM00409">
    <property type="entry name" value="IG"/>
    <property type="match status" value="2"/>
</dbReference>
<dbReference type="InterPro" id="IPR003599">
    <property type="entry name" value="Ig_sub"/>
</dbReference>
<proteinExistence type="predicted"/>
<dbReference type="Gene3D" id="2.60.40.10">
    <property type="entry name" value="Immunoglobulins"/>
    <property type="match status" value="2"/>
</dbReference>
<keyword evidence="4" id="KW-0391">Immunity</keyword>
<sequence length="361" mass="40615">MHLAVWCKRSMLPPTLTEISTRSLKRENTNMNVLWVTLLLLHRGYTLIPVTKVQLGEPATLLCDLPKTEYSHRVDWYKQSPGDTLQRIWTVKDSAAPAFAPEFNNSKWDVKYDKKLSKLTILRTRQEDEGMYHCGFTAWLQDTKWTATYLLVKGNTQRTSNYSVVQKKIAPPGGSVTLHCSLLSNFDDKTCSGGLSMFWFREGSNPSHPSIIYTDGNRHHKCGNSSATQQSCVYEFNKSISSSEEGTYYCAVATCGKILLGKGTKLQVPGCSVWSQSATTVIFLLCPVLVLIVIAVLTYTIKKTNSDYCKATILEKNSGDFKRQQEKDTSVFSAVIFTMIQDKKNIKAVKRQQISMNFGPD</sequence>
<dbReference type="CDD" id="cd00099">
    <property type="entry name" value="IgV"/>
    <property type="match status" value="1"/>
</dbReference>
<keyword evidence="5 8" id="KW-0472">Membrane</keyword>
<keyword evidence="11" id="KW-1185">Reference proteome</keyword>
<keyword evidence="8" id="KW-0812">Transmembrane</keyword>
<keyword evidence="8" id="KW-1133">Transmembrane helix</keyword>
<dbReference type="InterPro" id="IPR013783">
    <property type="entry name" value="Ig-like_fold"/>
</dbReference>
<evidence type="ECO:0000259" key="9">
    <source>
        <dbReference type="PROSITE" id="PS50835"/>
    </source>
</evidence>
<dbReference type="GO" id="GO:0009617">
    <property type="term" value="P:response to bacterium"/>
    <property type="evidence" value="ECO:0007669"/>
    <property type="project" value="TreeGrafter"/>
</dbReference>
<dbReference type="Ensembl" id="ENSONIT00000042720.1">
    <property type="protein sequence ID" value="ENSONIP00000080139.1"/>
    <property type="gene ID" value="ENSONIG00000034607.1"/>
</dbReference>
<dbReference type="PANTHER" id="PTHR19433:SF133">
    <property type="entry name" value="IMMUNE-TYPE RECEPTOR 5 PRECURSOR-RELATED"/>
    <property type="match status" value="1"/>
</dbReference>
<dbReference type="PANTHER" id="PTHR19433">
    <property type="entry name" value="T-CELL RECEPTOR ALPHA CHAIN V REGION-RELATED"/>
    <property type="match status" value="1"/>
</dbReference>
<comment type="subcellular location">
    <subcellularLocation>
        <location evidence="1">Cell membrane</location>
    </subcellularLocation>
</comment>
<keyword evidence="7" id="KW-0325">Glycoprotein</keyword>
<evidence type="ECO:0000256" key="2">
    <source>
        <dbReference type="ARBA" id="ARBA00022475"/>
    </source>
</evidence>
<organism evidence="10 11">
    <name type="scientific">Oreochromis niloticus</name>
    <name type="common">Nile tilapia</name>
    <name type="synonym">Tilapia nilotica</name>
    <dbReference type="NCBI Taxonomy" id="8128"/>
    <lineage>
        <taxon>Eukaryota</taxon>
        <taxon>Metazoa</taxon>
        <taxon>Chordata</taxon>
        <taxon>Craniata</taxon>
        <taxon>Vertebrata</taxon>
        <taxon>Euteleostomi</taxon>
        <taxon>Actinopterygii</taxon>
        <taxon>Neopterygii</taxon>
        <taxon>Teleostei</taxon>
        <taxon>Neoteleostei</taxon>
        <taxon>Acanthomorphata</taxon>
        <taxon>Ovalentaria</taxon>
        <taxon>Cichlomorphae</taxon>
        <taxon>Cichliformes</taxon>
        <taxon>Cichlidae</taxon>
        <taxon>African cichlids</taxon>
        <taxon>Pseudocrenilabrinae</taxon>
        <taxon>Oreochromini</taxon>
        <taxon>Oreochromis</taxon>
    </lineage>
</organism>
<evidence type="ECO:0000256" key="7">
    <source>
        <dbReference type="ARBA" id="ARBA00023180"/>
    </source>
</evidence>
<name>A0A669F7Z3_ORENI</name>
<keyword evidence="2" id="KW-1003">Cell membrane</keyword>
<evidence type="ECO:0000256" key="4">
    <source>
        <dbReference type="ARBA" id="ARBA00022859"/>
    </source>
</evidence>
<evidence type="ECO:0000256" key="5">
    <source>
        <dbReference type="ARBA" id="ARBA00023136"/>
    </source>
</evidence>
<feature type="domain" description="Ig-like" evidence="9">
    <location>
        <begin position="157"/>
        <end position="252"/>
    </location>
</feature>
<reference evidence="10" key="2">
    <citation type="submission" date="2025-08" db="UniProtKB">
        <authorList>
            <consortium name="Ensembl"/>
        </authorList>
    </citation>
    <scope>IDENTIFICATION</scope>
</reference>
<dbReference type="GO" id="GO:0002376">
    <property type="term" value="P:immune system process"/>
    <property type="evidence" value="ECO:0007669"/>
    <property type="project" value="UniProtKB-KW"/>
</dbReference>
<evidence type="ECO:0000256" key="1">
    <source>
        <dbReference type="ARBA" id="ARBA00004236"/>
    </source>
</evidence>
<reference evidence="11" key="1">
    <citation type="submission" date="2012-01" db="EMBL/GenBank/DDBJ databases">
        <title>The Genome Sequence of Oreochromis niloticus (Nile Tilapia).</title>
        <authorList>
            <consortium name="Broad Institute Genome Assembly Team"/>
            <consortium name="Broad Institute Sequencing Platform"/>
            <person name="Di Palma F."/>
            <person name="Johnson J."/>
            <person name="Lander E.S."/>
            <person name="Lindblad-Toh K."/>
        </authorList>
    </citation>
    <scope>NUCLEOTIDE SEQUENCE [LARGE SCALE GENOMIC DNA]</scope>
</reference>
<keyword evidence="6" id="KW-1015">Disulfide bond</keyword>
<dbReference type="Proteomes" id="UP000005207">
    <property type="component" value="Linkage group LG2"/>
</dbReference>